<protein>
    <submittedName>
        <fullName evidence="3">Uncharacterized protein</fullName>
    </submittedName>
</protein>
<feature type="compositionally biased region" description="Basic and acidic residues" evidence="1">
    <location>
        <begin position="61"/>
        <end position="75"/>
    </location>
</feature>
<sequence>MGGNRTTKSPAVALAVLLSASAGCLPLALAATPALAQNNTAPFSTGTNCADLPEPRRSACKDAFDPRTNPREWQKRGNPSTFSPPEPSALGRPPATIAPKAPYQPLLHPTPALPRFKPPG</sequence>
<name>A0A4V3DEU4_9PROT</name>
<evidence type="ECO:0000313" key="3">
    <source>
        <dbReference type="EMBL" id="TDQ83170.1"/>
    </source>
</evidence>
<dbReference type="PROSITE" id="PS51257">
    <property type="entry name" value="PROKAR_LIPOPROTEIN"/>
    <property type="match status" value="1"/>
</dbReference>
<reference evidence="3 4" key="1">
    <citation type="submission" date="2019-03" db="EMBL/GenBank/DDBJ databases">
        <title>Genomic Encyclopedia of Type Strains, Phase III (KMG-III): the genomes of soil and plant-associated and newly described type strains.</title>
        <authorList>
            <person name="Whitman W."/>
        </authorList>
    </citation>
    <scope>NUCLEOTIDE SEQUENCE [LARGE SCALE GENOMIC DNA]</scope>
    <source>
        <strain evidence="3 4">CGMCC 1.7660</strain>
    </source>
</reference>
<feature type="chain" id="PRO_5020468295" evidence="2">
    <location>
        <begin position="37"/>
        <end position="120"/>
    </location>
</feature>
<evidence type="ECO:0000256" key="1">
    <source>
        <dbReference type="SAM" id="MobiDB-lite"/>
    </source>
</evidence>
<comment type="caution">
    <text evidence="3">The sequence shown here is derived from an EMBL/GenBank/DDBJ whole genome shotgun (WGS) entry which is preliminary data.</text>
</comment>
<feature type="signal peptide" evidence="2">
    <location>
        <begin position="1"/>
        <end position="36"/>
    </location>
</feature>
<gene>
    <name evidence="3" type="ORF">A8950_1455</name>
</gene>
<dbReference type="AlphaFoldDB" id="A0A4V3DEU4"/>
<accession>A0A4V3DEU4</accession>
<keyword evidence="4" id="KW-1185">Reference proteome</keyword>
<organism evidence="3 4">
    <name type="scientific">Dongia mobilis</name>
    <dbReference type="NCBI Taxonomy" id="578943"/>
    <lineage>
        <taxon>Bacteria</taxon>
        <taxon>Pseudomonadati</taxon>
        <taxon>Pseudomonadota</taxon>
        <taxon>Alphaproteobacteria</taxon>
        <taxon>Rhodospirillales</taxon>
        <taxon>Dongiaceae</taxon>
        <taxon>Dongia</taxon>
    </lineage>
</organism>
<proteinExistence type="predicted"/>
<dbReference type="Proteomes" id="UP000295783">
    <property type="component" value="Unassembled WGS sequence"/>
</dbReference>
<keyword evidence="2" id="KW-0732">Signal</keyword>
<evidence type="ECO:0000313" key="4">
    <source>
        <dbReference type="Proteomes" id="UP000295783"/>
    </source>
</evidence>
<dbReference type="EMBL" id="SNYW01000007">
    <property type="protein sequence ID" value="TDQ83170.1"/>
    <property type="molecule type" value="Genomic_DNA"/>
</dbReference>
<feature type="region of interest" description="Disordered" evidence="1">
    <location>
        <begin position="61"/>
        <end position="120"/>
    </location>
</feature>
<dbReference type="RefSeq" id="WP_133612951.1">
    <property type="nucleotide sequence ID" value="NZ_SNYW01000007.1"/>
</dbReference>
<evidence type="ECO:0000256" key="2">
    <source>
        <dbReference type="SAM" id="SignalP"/>
    </source>
</evidence>